<keyword evidence="1" id="KW-0472">Membrane</keyword>
<name>A0A6N2M6R2_SALVM</name>
<proteinExistence type="predicted"/>
<evidence type="ECO:0000256" key="1">
    <source>
        <dbReference type="SAM" id="Phobius"/>
    </source>
</evidence>
<protein>
    <submittedName>
        <fullName evidence="2">Uncharacterized protein</fullName>
    </submittedName>
</protein>
<gene>
    <name evidence="2" type="ORF">SVIM_LOCUS283795</name>
</gene>
<organism evidence="2">
    <name type="scientific">Salix viminalis</name>
    <name type="common">Common osier</name>
    <name type="synonym">Basket willow</name>
    <dbReference type="NCBI Taxonomy" id="40686"/>
    <lineage>
        <taxon>Eukaryota</taxon>
        <taxon>Viridiplantae</taxon>
        <taxon>Streptophyta</taxon>
        <taxon>Embryophyta</taxon>
        <taxon>Tracheophyta</taxon>
        <taxon>Spermatophyta</taxon>
        <taxon>Magnoliopsida</taxon>
        <taxon>eudicotyledons</taxon>
        <taxon>Gunneridae</taxon>
        <taxon>Pentapetalae</taxon>
        <taxon>rosids</taxon>
        <taxon>fabids</taxon>
        <taxon>Malpighiales</taxon>
        <taxon>Salicaceae</taxon>
        <taxon>Saliceae</taxon>
        <taxon>Salix</taxon>
    </lineage>
</organism>
<dbReference type="AlphaFoldDB" id="A0A6N2M6R2"/>
<feature type="transmembrane region" description="Helical" evidence="1">
    <location>
        <begin position="74"/>
        <end position="101"/>
    </location>
</feature>
<evidence type="ECO:0000313" key="2">
    <source>
        <dbReference type="EMBL" id="VFU45394.1"/>
    </source>
</evidence>
<dbReference type="EMBL" id="CAADRP010001619">
    <property type="protein sequence ID" value="VFU45394.1"/>
    <property type="molecule type" value="Genomic_DNA"/>
</dbReference>
<reference evidence="2" key="1">
    <citation type="submission" date="2019-03" db="EMBL/GenBank/DDBJ databases">
        <authorList>
            <person name="Mank J."/>
            <person name="Almeida P."/>
        </authorList>
    </citation>
    <scope>NUCLEOTIDE SEQUENCE</scope>
    <source>
        <strain evidence="2">78183</strain>
    </source>
</reference>
<keyword evidence="1" id="KW-1133">Transmembrane helix</keyword>
<accession>A0A6N2M6R2</accession>
<keyword evidence="1" id="KW-0812">Transmembrane</keyword>
<sequence>MTTSARYVGLKCHRILMKKDKSTPTSILQRGFKTMSPAFTRELLRRGRGLSRRIASQAKANVRGTNLLQKKADIFQLICSLLRAIKISSFAFCIFPIMYIYRLYQSWQLLTAIPCNYTI</sequence>